<reference evidence="8 9" key="1">
    <citation type="submission" date="2016-09" db="EMBL/GenBank/DDBJ databases">
        <title>Metabolic pathway, cell adaptation mechanisms and a novel monoxygenase revealed through proteogenomic-transcription analysis of a Sphingomonas haloaromaticamans strain degrading the fungicide ortho-phenylphenol.</title>
        <authorList>
            <person name="Perruchon C."/>
            <person name="Papadopoulou E.S."/>
            <person name="Rousidou C."/>
            <person name="Vasileiadis S."/>
            <person name="Tanou G."/>
            <person name="Amoutzias G."/>
            <person name="Molassiotis A."/>
            <person name="Karpouzas D.G."/>
        </authorList>
    </citation>
    <scope>NUCLEOTIDE SEQUENCE [LARGE SCALE GENOMIC DNA]</scope>
    <source>
        <strain evidence="8 9">P3</strain>
    </source>
</reference>
<comment type="subcellular location">
    <subcellularLocation>
        <location evidence="1">Membrane</location>
        <topology evidence="1">Multi-pass membrane protein</topology>
    </subcellularLocation>
</comment>
<evidence type="ECO:0000313" key="9">
    <source>
        <dbReference type="Proteomes" id="UP000179467"/>
    </source>
</evidence>
<dbReference type="Pfam" id="PF00892">
    <property type="entry name" value="EamA"/>
    <property type="match status" value="2"/>
</dbReference>
<accession>A0A1S1HIE6</accession>
<evidence type="ECO:0000256" key="2">
    <source>
        <dbReference type="ARBA" id="ARBA00009853"/>
    </source>
</evidence>
<protein>
    <submittedName>
        <fullName evidence="8">EamA-like transporter family protein</fullName>
    </submittedName>
</protein>
<evidence type="ECO:0000256" key="3">
    <source>
        <dbReference type="ARBA" id="ARBA00022692"/>
    </source>
</evidence>
<sequence>MPTATISAPRPADHPMRGILLRIGSVVMFGIMQAAMKLAGEHGVIAIEMVFYRSIFGLPIVLAWLAIGPGFATIRPNRPRAHVWRSIIGLSGITLNFTALILLPLADATTIGFTAPIFATILSALLLHEHVGRHRWLAVAIGFLGVVVITRPGAASGLPAIGILVALGGAVGTSAVTVTLRQLGSTETVGAIVFWFFVGCAIVGGIGTAIWGSGHDAATFGLLTIGAWAGAAAQLLMTASLRAAPVSTVAPFDYLQIIIAISLGWLIWATGPSLATLAGAAMIAGSGLYTAYREHRLRRDSVAATPPV</sequence>
<feature type="transmembrane region" description="Helical" evidence="6">
    <location>
        <begin position="160"/>
        <end position="180"/>
    </location>
</feature>
<dbReference type="InterPro" id="IPR000620">
    <property type="entry name" value="EamA_dom"/>
</dbReference>
<keyword evidence="9" id="KW-1185">Reference proteome</keyword>
<feature type="transmembrane region" description="Helical" evidence="6">
    <location>
        <begin position="217"/>
        <end position="237"/>
    </location>
</feature>
<dbReference type="PANTHER" id="PTHR22911:SF6">
    <property type="entry name" value="SOLUTE CARRIER FAMILY 35 MEMBER G1"/>
    <property type="match status" value="1"/>
</dbReference>
<evidence type="ECO:0000256" key="4">
    <source>
        <dbReference type="ARBA" id="ARBA00022989"/>
    </source>
</evidence>
<gene>
    <name evidence="8" type="ORF">BHE75_02287</name>
</gene>
<comment type="caution">
    <text evidence="8">The sequence shown here is derived from an EMBL/GenBank/DDBJ whole genome shotgun (WGS) entry which is preliminary data.</text>
</comment>
<organism evidence="8 9">
    <name type="scientific">Edaphosphingomonas haloaromaticamans</name>
    <dbReference type="NCBI Taxonomy" id="653954"/>
    <lineage>
        <taxon>Bacteria</taxon>
        <taxon>Pseudomonadati</taxon>
        <taxon>Pseudomonadota</taxon>
        <taxon>Alphaproteobacteria</taxon>
        <taxon>Sphingomonadales</taxon>
        <taxon>Rhizorhabdaceae</taxon>
        <taxon>Edaphosphingomonas</taxon>
    </lineage>
</organism>
<feature type="transmembrane region" description="Helical" evidence="6">
    <location>
        <begin position="83"/>
        <end position="103"/>
    </location>
</feature>
<feature type="domain" description="EamA" evidence="7">
    <location>
        <begin position="161"/>
        <end position="285"/>
    </location>
</feature>
<keyword evidence="3 6" id="KW-0812">Transmembrane</keyword>
<dbReference type="Proteomes" id="UP000179467">
    <property type="component" value="Unassembled WGS sequence"/>
</dbReference>
<evidence type="ECO:0000313" key="8">
    <source>
        <dbReference type="EMBL" id="OHT20290.1"/>
    </source>
</evidence>
<feature type="transmembrane region" description="Helical" evidence="6">
    <location>
        <begin position="192"/>
        <end position="211"/>
    </location>
</feature>
<dbReference type="RefSeq" id="WP_015456906.1">
    <property type="nucleotide sequence ID" value="NZ_MIPT01000001.1"/>
</dbReference>
<feature type="transmembrane region" description="Helical" evidence="6">
    <location>
        <begin position="109"/>
        <end position="127"/>
    </location>
</feature>
<feature type="transmembrane region" description="Helical" evidence="6">
    <location>
        <begin position="19"/>
        <end position="39"/>
    </location>
</feature>
<dbReference type="PANTHER" id="PTHR22911">
    <property type="entry name" value="ACYL-MALONYL CONDENSING ENZYME-RELATED"/>
    <property type="match status" value="1"/>
</dbReference>
<keyword evidence="5 6" id="KW-0472">Membrane</keyword>
<dbReference type="InterPro" id="IPR037185">
    <property type="entry name" value="EmrE-like"/>
</dbReference>
<keyword evidence="4 6" id="KW-1133">Transmembrane helix</keyword>
<feature type="transmembrane region" description="Helical" evidence="6">
    <location>
        <begin position="136"/>
        <end position="154"/>
    </location>
</feature>
<evidence type="ECO:0000256" key="6">
    <source>
        <dbReference type="SAM" id="Phobius"/>
    </source>
</evidence>
<dbReference type="EMBL" id="MIPT01000001">
    <property type="protein sequence ID" value="OHT20290.1"/>
    <property type="molecule type" value="Genomic_DNA"/>
</dbReference>
<feature type="transmembrane region" description="Helical" evidence="6">
    <location>
        <begin position="51"/>
        <end position="71"/>
    </location>
</feature>
<comment type="similarity">
    <text evidence="2">Belongs to the drug/metabolite transporter (DMT) superfamily. 10 TMS drug/metabolite exporter (DME) (TC 2.A.7.3) family.</text>
</comment>
<feature type="transmembrane region" description="Helical" evidence="6">
    <location>
        <begin position="249"/>
        <end position="268"/>
    </location>
</feature>
<dbReference type="SUPFAM" id="SSF103481">
    <property type="entry name" value="Multidrug resistance efflux transporter EmrE"/>
    <property type="match status" value="2"/>
</dbReference>
<dbReference type="AlphaFoldDB" id="A0A1S1HIE6"/>
<evidence type="ECO:0000256" key="5">
    <source>
        <dbReference type="ARBA" id="ARBA00023136"/>
    </source>
</evidence>
<proteinExistence type="inferred from homology"/>
<evidence type="ECO:0000256" key="1">
    <source>
        <dbReference type="ARBA" id="ARBA00004141"/>
    </source>
</evidence>
<feature type="domain" description="EamA" evidence="7">
    <location>
        <begin position="17"/>
        <end position="150"/>
    </location>
</feature>
<name>A0A1S1HIE6_9SPHN</name>
<dbReference type="OrthoDB" id="9812899at2"/>
<evidence type="ECO:0000259" key="7">
    <source>
        <dbReference type="Pfam" id="PF00892"/>
    </source>
</evidence>
<dbReference type="GO" id="GO:0016020">
    <property type="term" value="C:membrane"/>
    <property type="evidence" value="ECO:0007669"/>
    <property type="project" value="UniProtKB-SubCell"/>
</dbReference>
<feature type="transmembrane region" description="Helical" evidence="6">
    <location>
        <begin position="274"/>
        <end position="292"/>
    </location>
</feature>